<evidence type="ECO:0000313" key="2">
    <source>
        <dbReference type="EMBL" id="KAK2157036.1"/>
    </source>
</evidence>
<sequence length="123" mass="14067">MSVNIHVFIPTGETTHQKKSLFQPPRTFYPVTSETYRTFTSSLTSINIRRGQRSGLNHQSSTSRSGHTWFLDLTCMILHCEAVSFIAHQMEPRSQNRDPEANQSSYPSNDGHKNLVFSREIPK</sequence>
<reference evidence="2" key="1">
    <citation type="journal article" date="2023" name="Mol. Biol. Evol.">
        <title>Third-Generation Sequencing Reveals the Adaptive Role of the Epigenome in Three Deep-Sea Polychaetes.</title>
        <authorList>
            <person name="Perez M."/>
            <person name="Aroh O."/>
            <person name="Sun Y."/>
            <person name="Lan Y."/>
            <person name="Juniper S.K."/>
            <person name="Young C.R."/>
            <person name="Angers B."/>
            <person name="Qian P.Y."/>
        </authorList>
    </citation>
    <scope>NUCLEOTIDE SEQUENCE</scope>
    <source>
        <strain evidence="2">P08H-3</strain>
    </source>
</reference>
<keyword evidence="3" id="KW-1185">Reference proteome</keyword>
<feature type="region of interest" description="Disordered" evidence="1">
    <location>
        <begin position="91"/>
        <end position="123"/>
    </location>
</feature>
<dbReference type="AlphaFoldDB" id="A0AAD9JPT3"/>
<comment type="caution">
    <text evidence="2">The sequence shown here is derived from an EMBL/GenBank/DDBJ whole genome shotgun (WGS) entry which is preliminary data.</text>
</comment>
<evidence type="ECO:0000313" key="3">
    <source>
        <dbReference type="Proteomes" id="UP001208570"/>
    </source>
</evidence>
<dbReference type="EMBL" id="JAODUP010000200">
    <property type="protein sequence ID" value="KAK2157036.1"/>
    <property type="molecule type" value="Genomic_DNA"/>
</dbReference>
<proteinExistence type="predicted"/>
<organism evidence="2 3">
    <name type="scientific">Paralvinella palmiformis</name>
    <dbReference type="NCBI Taxonomy" id="53620"/>
    <lineage>
        <taxon>Eukaryota</taxon>
        <taxon>Metazoa</taxon>
        <taxon>Spiralia</taxon>
        <taxon>Lophotrochozoa</taxon>
        <taxon>Annelida</taxon>
        <taxon>Polychaeta</taxon>
        <taxon>Sedentaria</taxon>
        <taxon>Canalipalpata</taxon>
        <taxon>Terebellida</taxon>
        <taxon>Terebelliformia</taxon>
        <taxon>Alvinellidae</taxon>
        <taxon>Paralvinella</taxon>
    </lineage>
</organism>
<protein>
    <submittedName>
        <fullName evidence="2">Uncharacterized protein</fullName>
    </submittedName>
</protein>
<evidence type="ECO:0000256" key="1">
    <source>
        <dbReference type="SAM" id="MobiDB-lite"/>
    </source>
</evidence>
<accession>A0AAD9JPT3</accession>
<name>A0AAD9JPT3_9ANNE</name>
<feature type="compositionally biased region" description="Basic and acidic residues" evidence="1">
    <location>
        <begin position="91"/>
        <end position="100"/>
    </location>
</feature>
<gene>
    <name evidence="2" type="ORF">LSH36_200g02008</name>
</gene>
<dbReference type="Proteomes" id="UP001208570">
    <property type="component" value="Unassembled WGS sequence"/>
</dbReference>